<evidence type="ECO:0000313" key="3">
    <source>
        <dbReference type="EMBL" id="UXY15610.1"/>
    </source>
</evidence>
<sequence>MIYYWLNQGRLGNLLFQISAIDQLCNQQDLIITQNNPSFKVFIPACRYLRLPSQGNFSKKIIKMLDALLLRLARWNVIGTVQPQVFSVLDNFQDEAPQLIKKTGYLRHIYLVHGYFQFANSATPLPIDGKLQATATARLNSLTHKRETVAVHVRLGDYKNWSVLGHQGASLEPEWYQQAIAFVRSKLVDPIFILFSDQPEAVKEWRLVEPLLTYPTGSAEEELIAISLCRHAIISPSTFSWWGARLGEHPDQLVIAPQYWAGFKAKIWFPLHIAPVHWVYLNAEANQLSIDHAALPSTPETTP</sequence>
<dbReference type="Pfam" id="PF01531">
    <property type="entry name" value="Glyco_transf_11"/>
    <property type="match status" value="1"/>
</dbReference>
<evidence type="ECO:0000256" key="1">
    <source>
        <dbReference type="ARBA" id="ARBA00022676"/>
    </source>
</evidence>
<keyword evidence="4" id="KW-1185">Reference proteome</keyword>
<dbReference type="Proteomes" id="UP001061302">
    <property type="component" value="Chromosome"/>
</dbReference>
<dbReference type="PANTHER" id="PTHR11927:SF9">
    <property type="entry name" value="L-FUCOSYLTRANSFERASE"/>
    <property type="match status" value="1"/>
</dbReference>
<proteinExistence type="predicted"/>
<accession>A0ABY6DML2</accession>
<evidence type="ECO:0000256" key="2">
    <source>
        <dbReference type="ARBA" id="ARBA00022679"/>
    </source>
</evidence>
<organism evidence="3 4">
    <name type="scientific">Chitiniphilus purpureus</name>
    <dbReference type="NCBI Taxonomy" id="2981137"/>
    <lineage>
        <taxon>Bacteria</taxon>
        <taxon>Pseudomonadati</taxon>
        <taxon>Pseudomonadota</taxon>
        <taxon>Betaproteobacteria</taxon>
        <taxon>Neisseriales</taxon>
        <taxon>Chitinibacteraceae</taxon>
        <taxon>Chitiniphilus</taxon>
    </lineage>
</organism>
<keyword evidence="2" id="KW-0808">Transferase</keyword>
<gene>
    <name evidence="3" type="ORF">N8I74_00925</name>
</gene>
<reference evidence="3" key="1">
    <citation type="submission" date="2022-10" db="EMBL/GenBank/DDBJ databases">
        <title>Chitiniphilus purpureus sp. nov., a novel chitin-degrading bacterium isolated from crawfish pond sediment.</title>
        <authorList>
            <person name="Li K."/>
        </authorList>
    </citation>
    <scope>NUCLEOTIDE SEQUENCE</scope>
    <source>
        <strain evidence="3">CD1</strain>
    </source>
</reference>
<dbReference type="InterPro" id="IPR002516">
    <property type="entry name" value="Glyco_trans_11"/>
</dbReference>
<dbReference type="EMBL" id="CP106753">
    <property type="protein sequence ID" value="UXY15610.1"/>
    <property type="molecule type" value="Genomic_DNA"/>
</dbReference>
<protein>
    <submittedName>
        <fullName evidence="3">Alpha-1,2-fucosyltransferase</fullName>
    </submittedName>
</protein>
<evidence type="ECO:0000313" key="4">
    <source>
        <dbReference type="Proteomes" id="UP001061302"/>
    </source>
</evidence>
<dbReference type="RefSeq" id="WP_263125028.1">
    <property type="nucleotide sequence ID" value="NZ_CP106753.1"/>
</dbReference>
<name>A0ABY6DML2_9NEIS</name>
<keyword evidence="1" id="KW-0328">Glycosyltransferase</keyword>
<dbReference type="CDD" id="cd11301">
    <property type="entry name" value="Fut1_Fut2_like"/>
    <property type="match status" value="1"/>
</dbReference>
<dbReference type="PANTHER" id="PTHR11927">
    <property type="entry name" value="GALACTOSIDE 2-L-FUCOSYLTRANSFERASE"/>
    <property type="match status" value="1"/>
</dbReference>